<dbReference type="GO" id="GO:0003676">
    <property type="term" value="F:nucleic acid binding"/>
    <property type="evidence" value="ECO:0007669"/>
    <property type="project" value="InterPro"/>
</dbReference>
<dbReference type="Gene3D" id="4.10.60.10">
    <property type="entry name" value="Zinc finger, CCHC-type"/>
    <property type="match status" value="1"/>
</dbReference>
<dbReference type="SUPFAM" id="SSF57756">
    <property type="entry name" value="Retrovirus zinc finger-like domains"/>
    <property type="match status" value="1"/>
</dbReference>
<comment type="caution">
    <text evidence="2">The sequence shown here is derived from an EMBL/GenBank/DDBJ whole genome shotgun (WGS) entry which is preliminary data.</text>
</comment>
<dbReference type="GO" id="GO:0008270">
    <property type="term" value="F:zinc ion binding"/>
    <property type="evidence" value="ECO:0007669"/>
    <property type="project" value="InterPro"/>
</dbReference>
<proteinExistence type="predicted"/>
<evidence type="ECO:0000256" key="1">
    <source>
        <dbReference type="SAM" id="MobiDB-lite"/>
    </source>
</evidence>
<evidence type="ECO:0000313" key="2">
    <source>
        <dbReference type="EMBL" id="GEU39673.1"/>
    </source>
</evidence>
<feature type="compositionally biased region" description="Basic and acidic residues" evidence="1">
    <location>
        <begin position="123"/>
        <end position="135"/>
    </location>
</feature>
<gene>
    <name evidence="2" type="ORF">Tci_011651</name>
</gene>
<organism evidence="2">
    <name type="scientific">Tanacetum cinerariifolium</name>
    <name type="common">Dalmatian daisy</name>
    <name type="synonym">Chrysanthemum cinerariifolium</name>
    <dbReference type="NCBI Taxonomy" id="118510"/>
    <lineage>
        <taxon>Eukaryota</taxon>
        <taxon>Viridiplantae</taxon>
        <taxon>Streptophyta</taxon>
        <taxon>Embryophyta</taxon>
        <taxon>Tracheophyta</taxon>
        <taxon>Spermatophyta</taxon>
        <taxon>Magnoliopsida</taxon>
        <taxon>eudicotyledons</taxon>
        <taxon>Gunneridae</taxon>
        <taxon>Pentapetalae</taxon>
        <taxon>asterids</taxon>
        <taxon>campanulids</taxon>
        <taxon>Asterales</taxon>
        <taxon>Asteraceae</taxon>
        <taxon>Asteroideae</taxon>
        <taxon>Anthemideae</taxon>
        <taxon>Anthemidinae</taxon>
        <taxon>Tanacetum</taxon>
    </lineage>
</organism>
<dbReference type="AlphaFoldDB" id="A0A6L2JRS0"/>
<protein>
    <submittedName>
        <fullName evidence="2">Zinc finger, CCHC-type</fullName>
    </submittedName>
</protein>
<reference evidence="2" key="1">
    <citation type="journal article" date="2019" name="Sci. Rep.">
        <title>Draft genome of Tanacetum cinerariifolium, the natural source of mosquito coil.</title>
        <authorList>
            <person name="Yamashiro T."/>
            <person name="Shiraishi A."/>
            <person name="Satake H."/>
            <person name="Nakayama K."/>
        </authorList>
    </citation>
    <scope>NUCLEOTIDE SEQUENCE</scope>
</reference>
<dbReference type="Pfam" id="PF14223">
    <property type="entry name" value="Retrotran_gag_2"/>
    <property type="match status" value="1"/>
</dbReference>
<feature type="region of interest" description="Disordered" evidence="1">
    <location>
        <begin position="105"/>
        <end position="135"/>
    </location>
</feature>
<accession>A0A6L2JRS0</accession>
<dbReference type="EMBL" id="BKCJ010001205">
    <property type="protein sequence ID" value="GEU39673.1"/>
    <property type="molecule type" value="Genomic_DNA"/>
</dbReference>
<name>A0A6L2JRS0_TANCI</name>
<dbReference type="InterPro" id="IPR036875">
    <property type="entry name" value="Znf_CCHC_sf"/>
</dbReference>
<sequence>MLHMKEDEIIVTFTEKLTTLVNKATSLGHTMEDGTLVCKLLNAVPDRYLQIVTSIEQYSDLSEMTLEEAIGRLKTCEERIKYKRGKQVENQQSLLFTRHEDQGQQFREHGHGGFNQSRGQENNFKKKSDSNSNKFTHDKSKVLSFKCKEYGHFANKCPSKKEEQSNFIEEDLEPTLLMTTTEEAQEWFINQEESRIKNGRKFHSTST</sequence>